<reference evidence="2" key="1">
    <citation type="journal article" date="2011" name="Genome Biol.">
        <title>The draft genome of the carcinogenic human liver fluke Clonorchis sinensis.</title>
        <authorList>
            <person name="Wang X."/>
            <person name="Chen W."/>
            <person name="Huang Y."/>
            <person name="Sun J."/>
            <person name="Men J."/>
            <person name="Liu H."/>
            <person name="Luo F."/>
            <person name="Guo L."/>
            <person name="Lv X."/>
            <person name="Deng C."/>
            <person name="Zhou C."/>
            <person name="Fan Y."/>
            <person name="Li X."/>
            <person name="Huang L."/>
            <person name="Hu Y."/>
            <person name="Liang C."/>
            <person name="Hu X."/>
            <person name="Xu J."/>
            <person name="Yu X."/>
        </authorList>
    </citation>
    <scope>NUCLEOTIDE SEQUENCE [LARGE SCALE GENOMIC DNA]</scope>
    <source>
        <strain evidence="2">Henan</strain>
    </source>
</reference>
<keyword evidence="1" id="KW-0732">Signal</keyword>
<sequence length="68" mass="7804">MILRSLSPLLMCLVLLRADEQSIYDFNVTDIDGKDVDMHRYRYFAIFKRLCASFVSGKVCIIVNVASE</sequence>
<dbReference type="Proteomes" id="UP000008909">
    <property type="component" value="Unassembled WGS sequence"/>
</dbReference>
<evidence type="ECO:0000256" key="1">
    <source>
        <dbReference type="SAM" id="SignalP"/>
    </source>
</evidence>
<accession>G7YCT7</accession>
<gene>
    <name evidence="2" type="ORF">CLF_105025</name>
</gene>
<reference key="2">
    <citation type="submission" date="2011-10" db="EMBL/GenBank/DDBJ databases">
        <title>The genome and transcriptome sequence of Clonorchis sinensis provide insights into the carcinogenic liver fluke.</title>
        <authorList>
            <person name="Wang X."/>
            <person name="Huang Y."/>
            <person name="Chen W."/>
            <person name="Liu H."/>
            <person name="Guo L."/>
            <person name="Chen Y."/>
            <person name="Luo F."/>
            <person name="Zhou W."/>
            <person name="Sun J."/>
            <person name="Mao Q."/>
            <person name="Liang P."/>
            <person name="Zhou C."/>
            <person name="Tian Y."/>
            <person name="Men J."/>
            <person name="Lv X."/>
            <person name="Huang L."/>
            <person name="Zhou J."/>
            <person name="Hu Y."/>
            <person name="Li R."/>
            <person name="Zhang F."/>
            <person name="Lei H."/>
            <person name="Li X."/>
            <person name="Hu X."/>
            <person name="Liang C."/>
            <person name="Xu J."/>
            <person name="Wu Z."/>
            <person name="Yu X."/>
        </authorList>
    </citation>
    <scope>NUCLEOTIDE SEQUENCE</scope>
    <source>
        <strain>Henan</strain>
    </source>
</reference>
<dbReference type="EMBL" id="DF143078">
    <property type="protein sequence ID" value="GAA50771.1"/>
    <property type="molecule type" value="Genomic_DNA"/>
</dbReference>
<evidence type="ECO:0000313" key="2">
    <source>
        <dbReference type="EMBL" id="GAA50771.1"/>
    </source>
</evidence>
<protein>
    <submittedName>
        <fullName evidence="2">PHGPx isoform 2</fullName>
    </submittedName>
</protein>
<keyword evidence="3" id="KW-1185">Reference proteome</keyword>
<organism evidence="2 3">
    <name type="scientific">Clonorchis sinensis</name>
    <name type="common">Chinese liver fluke</name>
    <dbReference type="NCBI Taxonomy" id="79923"/>
    <lineage>
        <taxon>Eukaryota</taxon>
        <taxon>Metazoa</taxon>
        <taxon>Spiralia</taxon>
        <taxon>Lophotrochozoa</taxon>
        <taxon>Platyhelminthes</taxon>
        <taxon>Trematoda</taxon>
        <taxon>Digenea</taxon>
        <taxon>Opisthorchiida</taxon>
        <taxon>Opisthorchiata</taxon>
        <taxon>Opisthorchiidae</taxon>
        <taxon>Clonorchis</taxon>
    </lineage>
</organism>
<feature type="signal peptide" evidence="1">
    <location>
        <begin position="1"/>
        <end position="18"/>
    </location>
</feature>
<dbReference type="AlphaFoldDB" id="G7YCT7"/>
<dbReference type="Gene3D" id="3.40.30.10">
    <property type="entry name" value="Glutaredoxin"/>
    <property type="match status" value="1"/>
</dbReference>
<proteinExistence type="predicted"/>
<name>G7YCT7_CLOSI</name>
<feature type="chain" id="PRO_5003506435" evidence="1">
    <location>
        <begin position="19"/>
        <end position="68"/>
    </location>
</feature>
<evidence type="ECO:0000313" key="3">
    <source>
        <dbReference type="Proteomes" id="UP000008909"/>
    </source>
</evidence>